<sequence length="552" mass="61755">MLVSIDAVLRCKPALRDLEAVIAKFLGPPPNMSLSDACHEGSIKLLDWIWNCSCTSVDDRATQWSLTNYLRSEPRYYSLQFSKSIATAANQGNLEMVKWLFAHFSDCGAPAGAAYNAAMWGHLHVLEFLWAHSDVNMPLYKKQKVIDGGSEIGGQYAAEYEETNNCVEWDNDYIIWAAAQCDRFDIVRWLYHNTPVNMREWPYDLTIEHILSTGDDELVQLLLPPGRCVLDYAKRCPRVDVIELMLDCGYLRRDAYLAVGAIRNLATSGRVDLMEQIVQLHSPLPKKYVGECWCSAIKEACLRGDLAMVQWLVEHRKGRQFCRVKMRKDSKHMHFLCYAAGAGSIDVMQFLYDKQYADQFVPALLSAVCKNQLAAVKWLIDHLPPEEQSTASCVIEAAASHGRLEILQYLAKLDAASSWWSPSETAMSLSSAAAGNFVDVAQWLVANHSNKGRSSIAMDKAAANGHLDMVKWLHTNGFKCSVAAMDAAAANGHLEMVRWLHENCTAGCTAHAMDLAAGRGHLDVLKWLHRNRSEGCTRKAMATPWSRATYES</sequence>
<dbReference type="RefSeq" id="XP_009539080.1">
    <property type="nucleotide sequence ID" value="XM_009540785.1"/>
</dbReference>
<dbReference type="Gene3D" id="1.25.40.20">
    <property type="entry name" value="Ankyrin repeat-containing domain"/>
    <property type="match status" value="3"/>
</dbReference>
<accession>G5AG37</accession>
<reference evidence="1 2" key="1">
    <citation type="journal article" date="2006" name="Science">
        <title>Phytophthora genome sequences uncover evolutionary origins and mechanisms of pathogenesis.</title>
        <authorList>
            <person name="Tyler B.M."/>
            <person name="Tripathy S."/>
            <person name="Zhang X."/>
            <person name="Dehal P."/>
            <person name="Jiang R.H."/>
            <person name="Aerts A."/>
            <person name="Arredondo F.D."/>
            <person name="Baxter L."/>
            <person name="Bensasson D."/>
            <person name="Beynon J.L."/>
            <person name="Chapman J."/>
            <person name="Damasceno C.M."/>
            <person name="Dorrance A.E."/>
            <person name="Dou D."/>
            <person name="Dickerman A.W."/>
            <person name="Dubchak I.L."/>
            <person name="Garbelotto M."/>
            <person name="Gijzen M."/>
            <person name="Gordon S.G."/>
            <person name="Govers F."/>
            <person name="Grunwald N.J."/>
            <person name="Huang W."/>
            <person name="Ivors K.L."/>
            <person name="Jones R.W."/>
            <person name="Kamoun S."/>
            <person name="Krampis K."/>
            <person name="Lamour K.H."/>
            <person name="Lee M.K."/>
            <person name="McDonald W.H."/>
            <person name="Medina M."/>
            <person name="Meijer H.J."/>
            <person name="Nordberg E.K."/>
            <person name="Maclean D.J."/>
            <person name="Ospina-Giraldo M.D."/>
            <person name="Morris P.F."/>
            <person name="Phuntumart V."/>
            <person name="Putnam N.H."/>
            <person name="Rash S."/>
            <person name="Rose J.K."/>
            <person name="Sakihama Y."/>
            <person name="Salamov A.A."/>
            <person name="Savidor A."/>
            <person name="Scheuring C.F."/>
            <person name="Smith B.M."/>
            <person name="Sobral B.W."/>
            <person name="Terry A."/>
            <person name="Torto-Alalibo T.A."/>
            <person name="Win J."/>
            <person name="Xu Z."/>
            <person name="Zhang H."/>
            <person name="Grigoriev I.V."/>
            <person name="Rokhsar D.S."/>
            <person name="Boore J.L."/>
        </authorList>
    </citation>
    <scope>NUCLEOTIDE SEQUENCE [LARGE SCALE GENOMIC DNA]</scope>
    <source>
        <strain evidence="1 2">P6497</strain>
    </source>
</reference>
<dbReference type="GeneID" id="20661913"/>
<evidence type="ECO:0000313" key="2">
    <source>
        <dbReference type="Proteomes" id="UP000002640"/>
    </source>
</evidence>
<evidence type="ECO:0000313" key="1">
    <source>
        <dbReference type="EMBL" id="EGZ05549.1"/>
    </source>
</evidence>
<dbReference type="OMA" id="RRAHITI"/>
<dbReference type="Pfam" id="PF13637">
    <property type="entry name" value="Ank_4"/>
    <property type="match status" value="1"/>
</dbReference>
<dbReference type="Pfam" id="PF12796">
    <property type="entry name" value="Ank_2"/>
    <property type="match status" value="1"/>
</dbReference>
<dbReference type="Proteomes" id="UP000002640">
    <property type="component" value="Unassembled WGS sequence"/>
</dbReference>
<name>G5AG37_PHYSP</name>
<dbReference type="SMR" id="G5AG37"/>
<dbReference type="PANTHER" id="PTHR46586:SF3">
    <property type="entry name" value="ANKYRIN REPEAT-CONTAINING PROTEIN"/>
    <property type="match status" value="1"/>
</dbReference>
<dbReference type="InterPro" id="IPR052050">
    <property type="entry name" value="SecEffector_AnkRepeat"/>
</dbReference>
<dbReference type="SUPFAM" id="SSF48403">
    <property type="entry name" value="Ankyrin repeat"/>
    <property type="match status" value="1"/>
</dbReference>
<dbReference type="KEGG" id="psoj:PHYSODRAFT_533826"/>
<dbReference type="InterPro" id="IPR002110">
    <property type="entry name" value="Ankyrin_rpt"/>
</dbReference>
<gene>
    <name evidence="1" type="ORF">PHYSODRAFT_533826</name>
</gene>
<proteinExistence type="predicted"/>
<dbReference type="SMART" id="SM00248">
    <property type="entry name" value="ANK"/>
    <property type="match status" value="6"/>
</dbReference>
<dbReference type="InterPro" id="IPR036770">
    <property type="entry name" value="Ankyrin_rpt-contain_sf"/>
</dbReference>
<keyword evidence="2" id="KW-1185">Reference proteome</keyword>
<dbReference type="EMBL" id="JH159166">
    <property type="protein sequence ID" value="EGZ05549.1"/>
    <property type="molecule type" value="Genomic_DNA"/>
</dbReference>
<dbReference type="AlphaFoldDB" id="G5AG37"/>
<protein>
    <submittedName>
        <fullName evidence="1">Uncharacterized protein</fullName>
    </submittedName>
</protein>
<organism evidence="1 2">
    <name type="scientific">Phytophthora sojae (strain P6497)</name>
    <name type="common">Soybean stem and root rot agent</name>
    <name type="synonym">Phytophthora megasperma f. sp. glycines</name>
    <dbReference type="NCBI Taxonomy" id="1094619"/>
    <lineage>
        <taxon>Eukaryota</taxon>
        <taxon>Sar</taxon>
        <taxon>Stramenopiles</taxon>
        <taxon>Oomycota</taxon>
        <taxon>Peronosporomycetes</taxon>
        <taxon>Peronosporales</taxon>
        <taxon>Peronosporaceae</taxon>
        <taxon>Phytophthora</taxon>
    </lineage>
</organism>
<dbReference type="InParanoid" id="G5AG37"/>
<dbReference type="PANTHER" id="PTHR46586">
    <property type="entry name" value="ANKYRIN REPEAT-CONTAINING PROTEIN"/>
    <property type="match status" value="1"/>
</dbReference>